<sequence>MIGNSFRGHLAKVAAVVLTIAVVFAWLGGGRQEVLAAASPDPLDQQVVSSGLGTGAMFDDTAQSFTAGKSGYLYDIELHLFRFDSAGAGQLKIEIFAGETLSGSALGSVTLDYLDIPLSPAPNMTLITFDGIPITEGQQYTIRTTSASQGGMWLGTGNSYSGGRFYSSSHWPPDWKNEYDAYFRTYVADAVRTPDTQLTVAAQANATYGDVVVFSAQLMNGARAFANQRVEFQLNGVPVGSAATNAQGRAELSYGMDKPPGDLLLEARYNGTSFYSMAADDTTITVAKRPITVTVGGASRPYGSGNPAFTSQVTGLASWDAASSLGTLSYTTNASASSSVGTYTVQASGYQSPNYAITYVQGALTITKAQLTAEADSTSRQYGLSNPVLTGTLTGLKNGDAITVTYSTTTSPSSPVGAYAITPALADTGNALHNYELKLKEGQLTVTKAPLTVTASNDERQYGAVNPLLSGAIVGLRNGDTFPVAYSTTAAAGSGVGSYAITPNVTDRDNKLKNYEVQSVPGTLTVTKAPLTVTAHNKTREYGNPNPVFTSTSVGLRNGDTFPISYSTSATVGSAVGQYDVTPIVADQGGKLAN</sequence>
<reference evidence="2 3" key="1">
    <citation type="submission" date="2017-08" db="EMBL/GenBank/DDBJ databases">
        <title>Substantial Increase in Enzyme Production by Combined Drug-Resistance Mutations in Paenibacillus agaridevorans.</title>
        <authorList>
            <person name="Tanaka Y."/>
            <person name="Funane K."/>
            <person name="Hosaka T."/>
            <person name="Shiwa Y."/>
            <person name="Fujita N."/>
            <person name="Miyazaki T."/>
            <person name="Yoshikawa H."/>
            <person name="Murakami K."/>
            <person name="Kasahara K."/>
            <person name="Inaoka T."/>
            <person name="Hiraga Y."/>
            <person name="Ochi K."/>
        </authorList>
    </citation>
    <scope>NUCLEOTIDE SEQUENCE [LARGE SCALE GENOMIC DNA]</scope>
    <source>
        <strain evidence="2 3">T-3040</strain>
    </source>
</reference>
<dbReference type="AlphaFoldDB" id="A0A2R5EZJ8"/>
<organism evidence="2 3">
    <name type="scientific">Paenibacillus agaridevorans</name>
    <dbReference type="NCBI Taxonomy" id="171404"/>
    <lineage>
        <taxon>Bacteria</taxon>
        <taxon>Bacillati</taxon>
        <taxon>Bacillota</taxon>
        <taxon>Bacilli</taxon>
        <taxon>Bacillales</taxon>
        <taxon>Paenibacillaceae</taxon>
        <taxon>Paenibacillus</taxon>
    </lineage>
</organism>
<feature type="domain" description="MBG" evidence="1">
    <location>
        <begin position="371"/>
        <end position="445"/>
    </location>
</feature>
<protein>
    <recommendedName>
        <fullName evidence="1">MBG domain-containing protein</fullName>
    </recommendedName>
</protein>
<dbReference type="Gene3D" id="3.30.160.710">
    <property type="match status" value="3"/>
</dbReference>
<gene>
    <name evidence="2" type="ORF">PAT3040_03884</name>
</gene>
<dbReference type="Proteomes" id="UP000245202">
    <property type="component" value="Unassembled WGS sequence"/>
</dbReference>
<dbReference type="EMBL" id="BDQX01000206">
    <property type="protein sequence ID" value="GBG09243.1"/>
    <property type="molecule type" value="Genomic_DNA"/>
</dbReference>
<evidence type="ECO:0000313" key="2">
    <source>
        <dbReference type="EMBL" id="GBG09243.1"/>
    </source>
</evidence>
<proteinExistence type="predicted"/>
<comment type="caution">
    <text evidence="2">The sequence shown here is derived from an EMBL/GenBank/DDBJ whole genome shotgun (WGS) entry which is preliminary data.</text>
</comment>
<keyword evidence="3" id="KW-1185">Reference proteome</keyword>
<accession>A0A2R5EZJ8</accession>
<feature type="domain" description="MBG" evidence="1">
    <location>
        <begin position="291"/>
        <end position="365"/>
    </location>
</feature>
<feature type="non-terminal residue" evidence="2">
    <location>
        <position position="594"/>
    </location>
</feature>
<dbReference type="InterPro" id="IPR041286">
    <property type="entry name" value="MBG_2"/>
</dbReference>
<name>A0A2R5EZJ8_9BACL</name>
<evidence type="ECO:0000259" key="1">
    <source>
        <dbReference type="Pfam" id="PF18676"/>
    </source>
</evidence>
<dbReference type="InterPro" id="IPR013783">
    <property type="entry name" value="Ig-like_fold"/>
</dbReference>
<feature type="domain" description="MBG" evidence="1">
    <location>
        <begin position="531"/>
        <end position="583"/>
    </location>
</feature>
<dbReference type="Pfam" id="PF18676">
    <property type="entry name" value="MBG_2"/>
    <property type="match status" value="4"/>
</dbReference>
<feature type="domain" description="MBG" evidence="1">
    <location>
        <begin position="451"/>
        <end position="525"/>
    </location>
</feature>
<dbReference type="Gene3D" id="2.60.40.10">
    <property type="entry name" value="Immunoglobulins"/>
    <property type="match status" value="1"/>
</dbReference>
<dbReference type="RefSeq" id="WP_181376726.1">
    <property type="nucleotide sequence ID" value="NZ_BDQX01000206.1"/>
</dbReference>
<evidence type="ECO:0000313" key="3">
    <source>
        <dbReference type="Proteomes" id="UP000245202"/>
    </source>
</evidence>